<dbReference type="InterPro" id="IPR008280">
    <property type="entry name" value="Tub_FtsZ_C"/>
</dbReference>
<dbReference type="Gene3D" id="3.40.50.1440">
    <property type="entry name" value="Tubulin/FtsZ, GTPase domain"/>
    <property type="match status" value="1"/>
</dbReference>
<evidence type="ECO:0000256" key="6">
    <source>
        <dbReference type="SAM" id="Phobius"/>
    </source>
</evidence>
<dbReference type="SUPFAM" id="SSF103473">
    <property type="entry name" value="MFS general substrate transporter"/>
    <property type="match status" value="2"/>
</dbReference>
<dbReference type="SUPFAM" id="SSF55307">
    <property type="entry name" value="Tubulin C-terminal domain-like"/>
    <property type="match status" value="1"/>
</dbReference>
<feature type="transmembrane region" description="Helical" evidence="6">
    <location>
        <begin position="971"/>
        <end position="992"/>
    </location>
</feature>
<dbReference type="InterPro" id="IPR000217">
    <property type="entry name" value="Tubulin"/>
</dbReference>
<organism evidence="9 10">
    <name type="scientific">Phytophthora citrophthora</name>
    <dbReference type="NCBI Taxonomy" id="4793"/>
    <lineage>
        <taxon>Eukaryota</taxon>
        <taxon>Sar</taxon>
        <taxon>Stramenopiles</taxon>
        <taxon>Oomycota</taxon>
        <taxon>Peronosporomycetes</taxon>
        <taxon>Peronosporales</taxon>
        <taxon>Peronosporaceae</taxon>
        <taxon>Phytophthora</taxon>
    </lineage>
</organism>
<sequence length="1735" mass="192112">MPRELITLQVGQCGNQIGRQFWQLALEEHAQYAKRSLFDESMSSFFRNVDSRFSPAVDLPFNGGRSPIKSLKARAILVDMEQGPVAETLAGPLGELFDQQQLLTDVSGSGNNWAHGHCLYGPKYRDQLQDTLHRAVERCDSLQSFFVMHSMGGGTGSGLGTYIIGLLEDLFPDVYRFATVVFPSEDDDVVTSPYNSMLALRELTEHADCVLPIENEALMDLCAKIDRGAAASLSNLSSSESYSARMVDGSRLTDSVDLRELEKYYKSGKGPPATTTKPAKKKYTASRPATQKKTSTFGEMNNIVAHLLTNLTSSMRFEGSLNVDLNEITTNLVPFPKLHFLLSSMSPVFATSDPRQQPRRLNQMFLDAFQKDHQLIRANPRASVYLACGLLMRGNVEVSDINANIQRLQSEVRMIHWNQEGFKVGVCSVPPVGHKSSLLCLSNNCCIRETFERLHTRFHKLYNRKAHMHHYTEFMDAGMLDEAQENARYLIGEYAKLERSSDATQPTITPRSNNVDASFHVDYAIVTKWVQAFQMRPAHGLPGTLKGPERSLQPIESNKLSENESISRSGDEGNCDETLRSSLSLREVENESQHEQQERTDSRVAYENAFIVLGSPSNGSSPQTDLLAHLEVGSTGIPSEKPIMNVWDRRWLGLVIHSVVIGIVSTVLPLCIYPFLTCNLNMEGTQTLSARTLLGLPWALKPILSLILDCFPLPTRYRLRFSMQLGWAVTAAALIAIFFRTQPKPFFQDRSLIGAPLRDLSTQMNEINLEAPAHGSYYILLMCIASLGSVVTDVAADKLIRDVAMHHFGVLASEEDNVFQPVLTKYRVFSILSCFPFMGIGMSGWDYGGDFDFSLEYTQVMFLIGLASLVPTVLLSFTVSESPRDRRSFSHAMLEIWSLVHNCGFNHVLLCRFLGGIFAGVSATAVNPIAFYYAGVQPLNDTVVSFVAISVVLWALHWVDKKGWNVNYRTVIVVGTISTLALDLGATMFTIWDIVRSQWLWIGLPVMGAIPSALDYTISTAVLAAMANPNARSTMNGLITSVSFLAGPLGLALSKYVDAQFDVSNQEIMTDTTQVRERITATFFIAYAMQLASLLWLLALPRGSSEAHDSKVRSGTSTVRGVGLLLLLVGSFLFVVTVHVLSVYEPTAPFVDPSAKDLMERLSRWSLSHHEQGLEFAKEESKITPESTFTVLGSPLHAKQPTPRELQKANGQEEKPVLNIWDRRWLGLVLHSVVVGIVSTVLPLCVYPFLTCNLNMEGTQTLSARTLLGLPWALKPIFSLFVHCSPLPWGYRLRFSMVLGWTVAAIALIVIFFQDQPVPYFTDRNLVGTPLGQLSPQQMTNINVDAPSHGAFYVLMMAMASVGYVLADVAADELIRDVATQFFRVSESPHEPDEVFQPVMTKYRVVAMLGSFLFMGFGMSGWDYGGDFDFTLEFTQVALLLGLLSLLPMLLIVFTATESARDRRSLKQSLNEIWAFVHNCGLNHVLFCRFIGGVCAGVSATAVNPIAFYYAGVQPLNDTVVSFVAIIVVLVALNWIGKKDWNVDYRVVIVVGTVVTLALDLGATMFTIWDIVRSQWFWIGLPVMEAIPSVLDYTISKFVLTEVADPHGYATVSNLVTSVSFVAGPLGLAVSKFIDAQFDVTNQDIMTDTTEVREEIMVTFFIAYGMQLLSLLWLLALPRDTRESHEMKVRSSTSTARAVGFLALLGLTFLFVVTVHALSVYEPTSCSSLGGGKGC</sequence>
<dbReference type="SMART" id="SM00865">
    <property type="entry name" value="Tubulin_C"/>
    <property type="match status" value="1"/>
</dbReference>
<feature type="transmembrane region" description="Helical" evidence="6">
    <location>
        <begin position="777"/>
        <end position="796"/>
    </location>
</feature>
<feature type="transmembrane region" description="Helical" evidence="6">
    <location>
        <begin position="942"/>
        <end position="959"/>
    </location>
</feature>
<dbReference type="Gene3D" id="1.10.287.600">
    <property type="entry name" value="Helix hairpin bin"/>
    <property type="match status" value="1"/>
</dbReference>
<comment type="similarity">
    <text evidence="1">Belongs to the tubulin family.</text>
</comment>
<evidence type="ECO:0000313" key="9">
    <source>
        <dbReference type="EMBL" id="KAK1929450.1"/>
    </source>
</evidence>
<feature type="transmembrane region" description="Helical" evidence="6">
    <location>
        <begin position="651"/>
        <end position="676"/>
    </location>
</feature>
<dbReference type="InterPro" id="IPR004057">
    <property type="entry name" value="Epsilon_tubulin"/>
</dbReference>
<gene>
    <name evidence="9" type="ORF">P3T76_015018</name>
</gene>
<feature type="transmembrane region" description="Helical" evidence="6">
    <location>
        <begin position="725"/>
        <end position="742"/>
    </location>
</feature>
<dbReference type="InterPro" id="IPR036259">
    <property type="entry name" value="MFS_trans_sf"/>
</dbReference>
<dbReference type="Pfam" id="PF03953">
    <property type="entry name" value="Tubulin_C"/>
    <property type="match status" value="1"/>
</dbReference>
<feature type="transmembrane region" description="Helical" evidence="6">
    <location>
        <begin position="1656"/>
        <end position="1677"/>
    </location>
</feature>
<keyword evidence="6" id="KW-0812">Transmembrane</keyword>
<feature type="transmembrane region" description="Helical" evidence="6">
    <location>
        <begin position="1350"/>
        <end position="1367"/>
    </location>
</feature>
<dbReference type="EMBL" id="JASMQC010000048">
    <property type="protein sequence ID" value="KAK1929450.1"/>
    <property type="molecule type" value="Genomic_DNA"/>
</dbReference>
<feature type="region of interest" description="Disordered" evidence="5">
    <location>
        <begin position="540"/>
        <end position="577"/>
    </location>
</feature>
<feature type="transmembrane region" description="Helical" evidence="6">
    <location>
        <begin position="1519"/>
        <end position="1536"/>
    </location>
</feature>
<feature type="transmembrane region" description="Helical" evidence="6">
    <location>
        <begin position="826"/>
        <end position="845"/>
    </location>
</feature>
<feature type="transmembrane region" description="Helical" evidence="6">
    <location>
        <begin position="1295"/>
        <end position="1313"/>
    </location>
</feature>
<keyword evidence="6" id="KW-0472">Membrane</keyword>
<feature type="transmembrane region" description="Helical" evidence="6">
    <location>
        <begin position="1490"/>
        <end position="1513"/>
    </location>
</feature>
<feature type="transmembrane region" description="Helical" evidence="6">
    <location>
        <begin position="1079"/>
        <end position="1100"/>
    </location>
</feature>
<accession>A0AAD9LAL5</accession>
<dbReference type="CDD" id="cd06174">
    <property type="entry name" value="MFS"/>
    <property type="match status" value="1"/>
</dbReference>
<dbReference type="CDD" id="cd02190">
    <property type="entry name" value="epsilon_tubulin"/>
    <property type="match status" value="1"/>
</dbReference>
<dbReference type="PRINTS" id="PR01519">
    <property type="entry name" value="EPSLNTUBULIN"/>
</dbReference>
<dbReference type="InterPro" id="IPR018316">
    <property type="entry name" value="Tubulin/FtsZ_2-layer-sand-dom"/>
</dbReference>
<feature type="transmembrane region" description="Helical" evidence="6">
    <location>
        <begin position="1121"/>
        <end position="1144"/>
    </location>
</feature>
<evidence type="ECO:0000256" key="5">
    <source>
        <dbReference type="SAM" id="MobiDB-lite"/>
    </source>
</evidence>
<dbReference type="InterPro" id="IPR023123">
    <property type="entry name" value="Tubulin_C"/>
</dbReference>
<evidence type="ECO:0000256" key="2">
    <source>
        <dbReference type="ARBA" id="ARBA00022701"/>
    </source>
</evidence>
<comment type="caution">
    <text evidence="9">The sequence shown here is derived from an EMBL/GenBank/DDBJ whole genome shotgun (WGS) entry which is preliminary data.</text>
</comment>
<feature type="transmembrane region" description="Helical" evidence="6">
    <location>
        <begin position="1405"/>
        <end position="1422"/>
    </location>
</feature>
<evidence type="ECO:0000256" key="1">
    <source>
        <dbReference type="ARBA" id="ARBA00009636"/>
    </source>
</evidence>
<dbReference type="SUPFAM" id="SSF52490">
    <property type="entry name" value="Tubulin nucleotide-binding domain-like"/>
    <property type="match status" value="1"/>
</dbReference>
<keyword evidence="3" id="KW-0547">Nucleotide-binding</keyword>
<evidence type="ECO:0000313" key="10">
    <source>
        <dbReference type="Proteomes" id="UP001259832"/>
    </source>
</evidence>
<name>A0AAD9LAL5_9STRA</name>
<feature type="domain" description="Tubulin/FtsZ 2-layer sandwich" evidence="8">
    <location>
        <begin position="321"/>
        <end position="456"/>
    </location>
</feature>
<feature type="transmembrane region" description="Helical" evidence="6">
    <location>
        <begin position="1548"/>
        <end position="1569"/>
    </location>
</feature>
<evidence type="ECO:0000256" key="3">
    <source>
        <dbReference type="ARBA" id="ARBA00022741"/>
    </source>
</evidence>
<feature type="transmembrane region" description="Helical" evidence="6">
    <location>
        <begin position="1037"/>
        <end position="1057"/>
    </location>
</feature>
<dbReference type="PROSITE" id="PS00227">
    <property type="entry name" value="TUBULIN"/>
    <property type="match status" value="1"/>
</dbReference>
<dbReference type="FunFam" id="3.40.50.1440:FF:000017">
    <property type="entry name" value="Tubulin epsilon chain"/>
    <property type="match status" value="1"/>
</dbReference>
<feature type="transmembrane region" description="Helical" evidence="6">
    <location>
        <begin position="998"/>
        <end position="1025"/>
    </location>
</feature>
<feature type="transmembrane region" description="Helical" evidence="6">
    <location>
        <begin position="1698"/>
        <end position="1721"/>
    </location>
</feature>
<proteinExistence type="inferred from homology"/>
<dbReference type="GO" id="GO:0007017">
    <property type="term" value="P:microtubule-based process"/>
    <property type="evidence" value="ECO:0007669"/>
    <property type="project" value="InterPro"/>
</dbReference>
<dbReference type="InterPro" id="IPR017975">
    <property type="entry name" value="Tubulin_CS"/>
</dbReference>
<feature type="transmembrane region" description="Helical" evidence="6">
    <location>
        <begin position="1434"/>
        <end position="1457"/>
    </location>
</feature>
<dbReference type="InterPro" id="IPR003008">
    <property type="entry name" value="Tubulin_FtsZ_GTPase"/>
</dbReference>
<feature type="compositionally biased region" description="Polar residues" evidence="5">
    <location>
        <begin position="554"/>
        <end position="568"/>
    </location>
</feature>
<dbReference type="PANTHER" id="PTHR11588">
    <property type="entry name" value="TUBULIN"/>
    <property type="match status" value="1"/>
</dbReference>
<dbReference type="PRINTS" id="PR01161">
    <property type="entry name" value="TUBULIN"/>
</dbReference>
<dbReference type="GO" id="GO:0005874">
    <property type="term" value="C:microtubule"/>
    <property type="evidence" value="ECO:0007669"/>
    <property type="project" value="UniProtKB-KW"/>
</dbReference>
<dbReference type="GO" id="GO:0005525">
    <property type="term" value="F:GTP binding"/>
    <property type="evidence" value="ECO:0007669"/>
    <property type="project" value="UniProtKB-KW"/>
</dbReference>
<evidence type="ECO:0000256" key="4">
    <source>
        <dbReference type="ARBA" id="ARBA00023134"/>
    </source>
</evidence>
<feature type="region of interest" description="Disordered" evidence="5">
    <location>
        <begin position="266"/>
        <end position="291"/>
    </location>
</feature>
<feature type="transmembrane region" description="Helical" evidence="6">
    <location>
        <begin position="857"/>
        <end position="879"/>
    </location>
</feature>
<feature type="transmembrane region" description="Helical" evidence="6">
    <location>
        <begin position="1225"/>
        <end position="1250"/>
    </location>
</feature>
<dbReference type="SMART" id="SM00864">
    <property type="entry name" value="Tubulin"/>
    <property type="match status" value="1"/>
</dbReference>
<dbReference type="Pfam" id="PF00091">
    <property type="entry name" value="Tubulin"/>
    <property type="match status" value="1"/>
</dbReference>
<keyword evidence="2" id="KW-0493">Microtubule</keyword>
<evidence type="ECO:0000259" key="7">
    <source>
        <dbReference type="SMART" id="SM00864"/>
    </source>
</evidence>
<feature type="transmembrane region" description="Helical" evidence="6">
    <location>
        <begin position="913"/>
        <end position="936"/>
    </location>
</feature>
<feature type="domain" description="Tubulin/FtsZ GTPase" evidence="7">
    <location>
        <begin position="57"/>
        <end position="319"/>
    </location>
</feature>
<keyword evidence="4" id="KW-0342">GTP-binding</keyword>
<keyword evidence="10" id="KW-1185">Reference proteome</keyword>
<evidence type="ECO:0000259" key="8">
    <source>
        <dbReference type="SMART" id="SM00865"/>
    </source>
</evidence>
<reference evidence="9" key="1">
    <citation type="submission" date="2023-08" db="EMBL/GenBank/DDBJ databases">
        <title>Reference Genome Resource for the Citrus Pathogen Phytophthora citrophthora.</title>
        <authorList>
            <person name="Moller H."/>
            <person name="Coetzee B."/>
            <person name="Rose L.J."/>
            <person name="Van Niekerk J.M."/>
        </authorList>
    </citation>
    <scope>NUCLEOTIDE SEQUENCE</scope>
    <source>
        <strain evidence="9">STE-U-9442</strain>
    </source>
</reference>
<protein>
    <submittedName>
        <fullName evidence="9">Tubulin epsilon chain</fullName>
    </submittedName>
</protein>
<dbReference type="Proteomes" id="UP001259832">
    <property type="component" value="Unassembled WGS sequence"/>
</dbReference>
<keyword evidence="6" id="KW-1133">Transmembrane helix</keyword>
<dbReference type="InterPro" id="IPR036525">
    <property type="entry name" value="Tubulin/FtsZ_GTPase_sf"/>
</dbReference>